<comment type="caution">
    <text evidence="10">The sequence shown here is derived from an EMBL/GenBank/DDBJ whole genome shotgun (WGS) entry which is preliminary data.</text>
</comment>
<feature type="transmembrane region" description="Helical" evidence="8">
    <location>
        <begin position="150"/>
        <end position="173"/>
    </location>
</feature>
<dbReference type="PANTHER" id="PTHR32507">
    <property type="entry name" value="NA(+)/H(+) ANTIPORTER 1"/>
    <property type="match status" value="1"/>
</dbReference>
<evidence type="ECO:0000256" key="5">
    <source>
        <dbReference type="ARBA" id="ARBA00022989"/>
    </source>
</evidence>
<evidence type="ECO:0000256" key="2">
    <source>
        <dbReference type="ARBA" id="ARBA00022448"/>
    </source>
</evidence>
<accession>A0A9X3BNP6</accession>
<evidence type="ECO:0000256" key="4">
    <source>
        <dbReference type="ARBA" id="ARBA00022692"/>
    </source>
</evidence>
<comment type="subcellular location">
    <subcellularLocation>
        <location evidence="1">Cell membrane</location>
        <topology evidence="1">Multi-pass membrane protein</topology>
    </subcellularLocation>
</comment>
<dbReference type="Proteomes" id="UP001140293">
    <property type="component" value="Unassembled WGS sequence"/>
</dbReference>
<protein>
    <submittedName>
        <fullName evidence="10">Cation:proton antiporter</fullName>
    </submittedName>
</protein>
<feature type="transmembrane region" description="Helical" evidence="8">
    <location>
        <begin position="88"/>
        <end position="110"/>
    </location>
</feature>
<feature type="transmembrane region" description="Helical" evidence="8">
    <location>
        <begin position="226"/>
        <end position="242"/>
    </location>
</feature>
<keyword evidence="5 8" id="KW-1133">Transmembrane helix</keyword>
<organism evidence="10 11">
    <name type="scientific">[Mycobacterium] manitobense</name>
    <dbReference type="NCBI Taxonomy" id="190147"/>
    <lineage>
        <taxon>Bacteria</taxon>
        <taxon>Bacillati</taxon>
        <taxon>Actinomycetota</taxon>
        <taxon>Actinomycetes</taxon>
        <taxon>Mycobacteriales</taxon>
        <taxon>Mycobacteriaceae</taxon>
        <taxon>Mycolicibacterium</taxon>
    </lineage>
</organism>
<feature type="transmembrane region" description="Helical" evidence="8">
    <location>
        <begin position="193"/>
        <end position="214"/>
    </location>
</feature>
<dbReference type="RefSeq" id="WP_264013957.1">
    <property type="nucleotide sequence ID" value="NZ_JACKSJ010000148.1"/>
</dbReference>
<keyword evidence="11" id="KW-1185">Reference proteome</keyword>
<feature type="domain" description="Cation/H+ exchanger transmembrane" evidence="9">
    <location>
        <begin position="8"/>
        <end position="387"/>
    </location>
</feature>
<dbReference type="Pfam" id="PF00999">
    <property type="entry name" value="Na_H_Exchanger"/>
    <property type="match status" value="1"/>
</dbReference>
<dbReference type="GO" id="GO:1902600">
    <property type="term" value="P:proton transmembrane transport"/>
    <property type="evidence" value="ECO:0007669"/>
    <property type="project" value="InterPro"/>
</dbReference>
<keyword evidence="4 8" id="KW-0812">Transmembrane</keyword>
<dbReference type="GO" id="GO:0015297">
    <property type="term" value="F:antiporter activity"/>
    <property type="evidence" value="ECO:0007669"/>
    <property type="project" value="UniProtKB-KW"/>
</dbReference>
<keyword evidence="3" id="KW-0050">Antiport</keyword>
<proteinExistence type="predicted"/>
<feature type="transmembrane region" description="Helical" evidence="8">
    <location>
        <begin position="336"/>
        <end position="356"/>
    </location>
</feature>
<keyword evidence="6" id="KW-0406">Ion transport</keyword>
<feature type="transmembrane region" description="Helical" evidence="8">
    <location>
        <begin position="368"/>
        <end position="390"/>
    </location>
</feature>
<dbReference type="AlphaFoldDB" id="A0A9X3BNP6"/>
<reference evidence="10" key="2">
    <citation type="journal article" date="2022" name="BMC Genomics">
        <title>Comparative genome analysis of mycobacteria focusing on tRNA and non-coding RNA.</title>
        <authorList>
            <person name="Behra P.R.K."/>
            <person name="Pettersson B.M.F."/>
            <person name="Ramesh M."/>
            <person name="Das S."/>
            <person name="Dasgupta S."/>
            <person name="Kirsebom L.A."/>
        </authorList>
    </citation>
    <scope>NUCLEOTIDE SEQUENCE</scope>
    <source>
        <strain evidence="10">DSM 44615</strain>
    </source>
</reference>
<sequence>MLPSLIAVSVVLAGWSLLARRLESWRLTAPMVLVLAGIAVGFATQDQVAASLNTDAAEHIAEVILAILLFVDATDVRGGLFGREPRSALRVLFIVMPLSLGAALLLGLWLLPGLSWAVLLIIACIVVPIDFAPATSILRDRRIPERVRNLLNVEAGYNDGIVSPIFIFALVLAGEGSDAENPLAALGSAVPQAIKAILVGLAVGAALALLSNRADRHGLMTDHSKRWLLVAAPLMAFGLSLGVDGNGFVAAFVCGLALRTLRHSADIGRELELVDDVGFLLAVGMWFVFGAAAVVALQSGVSIGMVVFCVLALTVVRVVPMLLGLLGSRPTWRERWLLGALGPRGTTSIVFGLLAFNTLSDTAEHEVLLAMVITVLGSVVLHGLGAPAAARAHVRSGDREHSAPGD</sequence>
<evidence type="ECO:0000256" key="6">
    <source>
        <dbReference type="ARBA" id="ARBA00023065"/>
    </source>
</evidence>
<evidence type="ECO:0000256" key="1">
    <source>
        <dbReference type="ARBA" id="ARBA00004651"/>
    </source>
</evidence>
<feature type="transmembrane region" description="Helical" evidence="8">
    <location>
        <begin position="277"/>
        <end position="297"/>
    </location>
</feature>
<evidence type="ECO:0000256" key="3">
    <source>
        <dbReference type="ARBA" id="ARBA00022449"/>
    </source>
</evidence>
<evidence type="ECO:0000259" key="9">
    <source>
        <dbReference type="Pfam" id="PF00999"/>
    </source>
</evidence>
<evidence type="ECO:0000256" key="8">
    <source>
        <dbReference type="SAM" id="Phobius"/>
    </source>
</evidence>
<gene>
    <name evidence="10" type="ORF">H7I41_17845</name>
</gene>
<keyword evidence="2" id="KW-0813">Transport</keyword>
<dbReference type="PANTHER" id="PTHR32507:SF8">
    <property type="entry name" value="CNH1P"/>
    <property type="match status" value="1"/>
</dbReference>
<reference evidence="10" key="1">
    <citation type="submission" date="2020-07" db="EMBL/GenBank/DDBJ databases">
        <authorList>
            <person name="Pettersson B.M.F."/>
            <person name="Behra P.R.K."/>
            <person name="Ramesh M."/>
            <person name="Das S."/>
            <person name="Dasgupta S."/>
            <person name="Kirsebom L.A."/>
        </authorList>
    </citation>
    <scope>NUCLEOTIDE SEQUENCE</scope>
    <source>
        <strain evidence="10">DSM 44615</strain>
    </source>
</reference>
<feature type="transmembrane region" description="Helical" evidence="8">
    <location>
        <begin position="59"/>
        <end position="76"/>
    </location>
</feature>
<dbReference type="InterPro" id="IPR006153">
    <property type="entry name" value="Cation/H_exchanger_TM"/>
</dbReference>
<evidence type="ECO:0000256" key="7">
    <source>
        <dbReference type="ARBA" id="ARBA00023136"/>
    </source>
</evidence>
<evidence type="ECO:0000313" key="11">
    <source>
        <dbReference type="Proteomes" id="UP001140293"/>
    </source>
</evidence>
<dbReference type="GO" id="GO:0005886">
    <property type="term" value="C:plasma membrane"/>
    <property type="evidence" value="ECO:0007669"/>
    <property type="project" value="UniProtKB-SubCell"/>
</dbReference>
<name>A0A9X3BNP6_9MYCO</name>
<evidence type="ECO:0000313" key="10">
    <source>
        <dbReference type="EMBL" id="MCV7171779.1"/>
    </source>
</evidence>
<keyword evidence="7 8" id="KW-0472">Membrane</keyword>
<feature type="transmembrane region" description="Helical" evidence="8">
    <location>
        <begin position="116"/>
        <end position="138"/>
    </location>
</feature>
<dbReference type="EMBL" id="JACKSJ010000148">
    <property type="protein sequence ID" value="MCV7171779.1"/>
    <property type="molecule type" value="Genomic_DNA"/>
</dbReference>
<feature type="transmembrane region" description="Helical" evidence="8">
    <location>
        <begin position="303"/>
        <end position="324"/>
    </location>
</feature>